<evidence type="ECO:0000313" key="8">
    <source>
        <dbReference type="EMBL" id="KUP96764.1"/>
    </source>
</evidence>
<comment type="similarity">
    <text evidence="2">Belongs to the CPA3 antiporters (TC 2.A.63) subunit C family.</text>
</comment>
<gene>
    <name evidence="8" type="ORF">AC529_10585</name>
</gene>
<feature type="transmembrane region" description="Helical" evidence="7">
    <location>
        <begin position="73"/>
        <end position="95"/>
    </location>
</feature>
<keyword evidence="4 7" id="KW-0812">Transmembrane</keyword>
<comment type="caution">
    <text evidence="8">The sequence shown here is derived from an EMBL/GenBank/DDBJ whole genome shotgun (WGS) entry which is preliminary data.</text>
</comment>
<feature type="transmembrane region" description="Helical" evidence="7">
    <location>
        <begin position="31"/>
        <end position="53"/>
    </location>
</feature>
<keyword evidence="5 7" id="KW-1133">Transmembrane helix</keyword>
<evidence type="ECO:0000256" key="6">
    <source>
        <dbReference type="ARBA" id="ARBA00023136"/>
    </source>
</evidence>
<evidence type="ECO:0000256" key="1">
    <source>
        <dbReference type="ARBA" id="ARBA00004651"/>
    </source>
</evidence>
<dbReference type="Pfam" id="PF00420">
    <property type="entry name" value="Oxidored_q2"/>
    <property type="match status" value="1"/>
</dbReference>
<evidence type="ECO:0000256" key="5">
    <source>
        <dbReference type="ARBA" id="ARBA00022989"/>
    </source>
</evidence>
<dbReference type="InterPro" id="IPR050601">
    <property type="entry name" value="CPA3_antiporter_subunitC"/>
</dbReference>
<dbReference type="PANTHER" id="PTHR34583">
    <property type="entry name" value="ANTIPORTER SUBUNIT MNHC2-RELATED"/>
    <property type="match status" value="1"/>
</dbReference>
<dbReference type="PATRIC" id="fig|665004.4.peg.3347"/>
<keyword evidence="9" id="KW-1185">Reference proteome</keyword>
<dbReference type="AlphaFoldDB" id="A0A147KHJ6"/>
<evidence type="ECO:0000256" key="2">
    <source>
        <dbReference type="ARBA" id="ARBA00010388"/>
    </source>
</evidence>
<dbReference type="OrthoDB" id="9799219at2"/>
<protein>
    <submittedName>
        <fullName evidence="8">Sodium:proton antiporter</fullName>
    </submittedName>
</protein>
<dbReference type="PANTHER" id="PTHR34583:SF2">
    <property type="entry name" value="ANTIPORTER SUBUNIT MNHC2-RELATED"/>
    <property type="match status" value="1"/>
</dbReference>
<evidence type="ECO:0000313" key="9">
    <source>
        <dbReference type="Proteomes" id="UP000074382"/>
    </source>
</evidence>
<keyword evidence="3" id="KW-1003">Cell membrane</keyword>
<name>A0A147KHJ6_THECS</name>
<dbReference type="EMBL" id="LGEM01000076">
    <property type="protein sequence ID" value="KUP96764.1"/>
    <property type="molecule type" value="Genomic_DNA"/>
</dbReference>
<evidence type="ECO:0000256" key="4">
    <source>
        <dbReference type="ARBA" id="ARBA00022692"/>
    </source>
</evidence>
<dbReference type="Proteomes" id="UP000074382">
    <property type="component" value="Unassembled WGS sequence"/>
</dbReference>
<evidence type="ECO:0000256" key="7">
    <source>
        <dbReference type="SAM" id="Phobius"/>
    </source>
</evidence>
<proteinExistence type="inferred from homology"/>
<organism evidence="8 9">
    <name type="scientific">Thermobifida cellulosilytica TB100</name>
    <dbReference type="NCBI Taxonomy" id="665004"/>
    <lineage>
        <taxon>Bacteria</taxon>
        <taxon>Bacillati</taxon>
        <taxon>Actinomycetota</taxon>
        <taxon>Actinomycetes</taxon>
        <taxon>Streptosporangiales</taxon>
        <taxon>Nocardiopsidaceae</taxon>
        <taxon>Thermobifida</taxon>
    </lineage>
</organism>
<evidence type="ECO:0000256" key="3">
    <source>
        <dbReference type="ARBA" id="ARBA00022475"/>
    </source>
</evidence>
<dbReference type="Gene3D" id="1.10.287.3510">
    <property type="match status" value="1"/>
</dbReference>
<sequence>MNAPSLLLVAAVAVLYSSGFYLLLQRSLMRVVFGILILGHAANLSLLVTDTAITLPPLLGGEPGQQLSDPLPHAMALTAIVITFGVTTFLLALAYRVWLDDENDEVPDDLEDRRISRLKEPEDSS</sequence>
<dbReference type="InterPro" id="IPR039428">
    <property type="entry name" value="NUOK/Mnh_C1-like"/>
</dbReference>
<dbReference type="STRING" id="665004.AC529_10585"/>
<keyword evidence="6 7" id="KW-0472">Membrane</keyword>
<reference evidence="9" key="1">
    <citation type="journal article" date="2017" name="Acta Aliment.">
        <title>Plant polysaccharide degrading enzyme system of Thermpbifida cellulosilytica TB100 revealed by de novo genome project data.</title>
        <authorList>
            <person name="Toth A."/>
            <person name="Baka E."/>
            <person name="Luzics S."/>
            <person name="Bata-Vidacs I."/>
            <person name="Nagy I."/>
            <person name="Balint B."/>
            <person name="Herceg R."/>
            <person name="Olasz F."/>
            <person name="Wilk T."/>
            <person name="Nagy T."/>
            <person name="Kriszt B."/>
            <person name="Nagy I."/>
            <person name="Kukolya J."/>
        </authorList>
    </citation>
    <scope>NUCLEOTIDE SEQUENCE [LARGE SCALE GENOMIC DNA]</scope>
    <source>
        <strain evidence="9">TB100</strain>
    </source>
</reference>
<feature type="transmembrane region" description="Helical" evidence="7">
    <location>
        <begin position="6"/>
        <end position="24"/>
    </location>
</feature>
<accession>A0A147KHJ6</accession>
<dbReference type="GO" id="GO:0005886">
    <property type="term" value="C:plasma membrane"/>
    <property type="evidence" value="ECO:0007669"/>
    <property type="project" value="UniProtKB-SubCell"/>
</dbReference>
<comment type="subcellular location">
    <subcellularLocation>
        <location evidence="1">Cell membrane</location>
        <topology evidence="1">Multi-pass membrane protein</topology>
    </subcellularLocation>
</comment>
<dbReference type="RefSeq" id="WP_068757850.1">
    <property type="nucleotide sequence ID" value="NZ_KQ950184.1"/>
</dbReference>